<dbReference type="Gramene" id="CDF33915">
    <property type="protein sequence ID" value="CDF33915"/>
    <property type="gene ID" value="CHC_T00002592001"/>
</dbReference>
<proteinExistence type="predicted"/>
<name>R7Q8W5_CHOCR</name>
<organism evidence="1 2">
    <name type="scientific">Chondrus crispus</name>
    <name type="common">Carrageen Irish moss</name>
    <name type="synonym">Polymorpha crispa</name>
    <dbReference type="NCBI Taxonomy" id="2769"/>
    <lineage>
        <taxon>Eukaryota</taxon>
        <taxon>Rhodophyta</taxon>
        <taxon>Florideophyceae</taxon>
        <taxon>Rhodymeniophycidae</taxon>
        <taxon>Gigartinales</taxon>
        <taxon>Gigartinaceae</taxon>
        <taxon>Chondrus</taxon>
    </lineage>
</organism>
<dbReference type="RefSeq" id="XP_005713734.1">
    <property type="nucleotide sequence ID" value="XM_005713677.1"/>
</dbReference>
<dbReference type="EMBL" id="HG001662">
    <property type="protein sequence ID" value="CDF33915.1"/>
    <property type="molecule type" value="Genomic_DNA"/>
</dbReference>
<dbReference type="KEGG" id="ccp:CHC_T00002592001"/>
<dbReference type="Proteomes" id="UP000012073">
    <property type="component" value="Unassembled WGS sequence"/>
</dbReference>
<keyword evidence="2" id="KW-1185">Reference proteome</keyword>
<evidence type="ECO:0000313" key="2">
    <source>
        <dbReference type="Proteomes" id="UP000012073"/>
    </source>
</evidence>
<accession>R7Q8W5</accession>
<dbReference type="AlphaFoldDB" id="R7Q8W5"/>
<dbReference type="GeneID" id="17321473"/>
<sequence>MNGIGFATGELVLSPLPNTHLEVEMRETCFRGREISDTGLLCLTSALLYRGLFTKPCPHVETGIKAVSVFGIGVDDCLWSRSATTSSWFCARFGAERCGERRVWLELIFDIFGVRPFAVNDTTLLN</sequence>
<evidence type="ECO:0000313" key="1">
    <source>
        <dbReference type="EMBL" id="CDF33915.1"/>
    </source>
</evidence>
<protein>
    <submittedName>
        <fullName evidence="1">Uncharacterized protein</fullName>
    </submittedName>
</protein>
<gene>
    <name evidence="1" type="ORF">CHC_T00002592001</name>
</gene>
<reference evidence="2" key="1">
    <citation type="journal article" date="2013" name="Proc. Natl. Acad. Sci. U.S.A.">
        <title>Genome structure and metabolic features in the red seaweed Chondrus crispus shed light on evolution of the Archaeplastida.</title>
        <authorList>
            <person name="Collen J."/>
            <person name="Porcel B."/>
            <person name="Carre W."/>
            <person name="Ball S.G."/>
            <person name="Chaparro C."/>
            <person name="Tonon T."/>
            <person name="Barbeyron T."/>
            <person name="Michel G."/>
            <person name="Noel B."/>
            <person name="Valentin K."/>
            <person name="Elias M."/>
            <person name="Artiguenave F."/>
            <person name="Arun A."/>
            <person name="Aury J.M."/>
            <person name="Barbosa-Neto J.F."/>
            <person name="Bothwell J.H."/>
            <person name="Bouget F.Y."/>
            <person name="Brillet L."/>
            <person name="Cabello-Hurtado F."/>
            <person name="Capella-Gutierrez S."/>
            <person name="Charrier B."/>
            <person name="Cladiere L."/>
            <person name="Cock J.M."/>
            <person name="Coelho S.M."/>
            <person name="Colleoni C."/>
            <person name="Czjzek M."/>
            <person name="Da Silva C."/>
            <person name="Delage L."/>
            <person name="Denoeud F."/>
            <person name="Deschamps P."/>
            <person name="Dittami S.M."/>
            <person name="Gabaldon T."/>
            <person name="Gachon C.M."/>
            <person name="Groisillier A."/>
            <person name="Herve C."/>
            <person name="Jabbari K."/>
            <person name="Katinka M."/>
            <person name="Kloareg B."/>
            <person name="Kowalczyk N."/>
            <person name="Labadie K."/>
            <person name="Leblanc C."/>
            <person name="Lopez P.J."/>
            <person name="McLachlan D.H."/>
            <person name="Meslet-Cladiere L."/>
            <person name="Moustafa A."/>
            <person name="Nehr Z."/>
            <person name="Nyvall Collen P."/>
            <person name="Panaud O."/>
            <person name="Partensky F."/>
            <person name="Poulain J."/>
            <person name="Rensing S.A."/>
            <person name="Rousvoal S."/>
            <person name="Samson G."/>
            <person name="Symeonidi A."/>
            <person name="Weissenbach J."/>
            <person name="Zambounis A."/>
            <person name="Wincker P."/>
            <person name="Boyen C."/>
        </authorList>
    </citation>
    <scope>NUCLEOTIDE SEQUENCE [LARGE SCALE GENOMIC DNA]</scope>
    <source>
        <strain evidence="2">cv. Stackhouse</strain>
    </source>
</reference>